<dbReference type="PANTHER" id="PTHR30115">
    <property type="entry name" value="NITROGEN REGULATORY PROTEIN P-II"/>
    <property type="match status" value="1"/>
</dbReference>
<reference evidence="1 2" key="1">
    <citation type="journal article" date="2019" name="Int. J. Syst. Evol. Microbiol.">
        <title>The Global Catalogue of Microorganisms (GCM) 10K type strain sequencing project: providing services to taxonomists for standard genome sequencing and annotation.</title>
        <authorList>
            <consortium name="The Broad Institute Genomics Platform"/>
            <consortium name="The Broad Institute Genome Sequencing Center for Infectious Disease"/>
            <person name="Wu L."/>
            <person name="Ma J."/>
        </authorList>
    </citation>
    <scope>NUCLEOTIDE SEQUENCE [LARGE SCALE GENOMIC DNA]</scope>
    <source>
        <strain evidence="1 2">JCM 14330</strain>
    </source>
</reference>
<comment type="caution">
    <text evidence="1">The sequence shown here is derived from an EMBL/GenBank/DDBJ whole genome shotgun (WGS) entry which is preliminary data.</text>
</comment>
<dbReference type="Pfam" id="PF00543">
    <property type="entry name" value="P-II"/>
    <property type="match status" value="1"/>
</dbReference>
<dbReference type="PROSITE" id="PS51343">
    <property type="entry name" value="PII_GLNB_DOM"/>
    <property type="match status" value="1"/>
</dbReference>
<proteinExistence type="predicted"/>
<dbReference type="Proteomes" id="UP001501706">
    <property type="component" value="Unassembled WGS sequence"/>
</dbReference>
<dbReference type="PANTHER" id="PTHR30115:SF11">
    <property type="entry name" value="NITROGEN REGULATORY PROTEIN P-II HOMOLOG"/>
    <property type="match status" value="1"/>
</dbReference>
<dbReference type="InterPro" id="IPR015867">
    <property type="entry name" value="N-reg_PII/ATP_PRibTrfase_C"/>
</dbReference>
<accession>A0ABN1CJU4</accession>
<dbReference type="Gene3D" id="3.30.70.120">
    <property type="match status" value="1"/>
</dbReference>
<protein>
    <submittedName>
        <fullName evidence="1">Nitrogen regulatory protein P-II</fullName>
    </submittedName>
</protein>
<dbReference type="RefSeq" id="WP_087837202.1">
    <property type="nucleotide sequence ID" value="NZ_BAAAEN010000019.1"/>
</dbReference>
<gene>
    <name evidence="1" type="primary">glnB</name>
    <name evidence="1" type="ORF">GCM10009097_42740</name>
</gene>
<name>A0ABN1CJU4_9BURK</name>
<evidence type="ECO:0000313" key="1">
    <source>
        <dbReference type="EMBL" id="GAA0520628.1"/>
    </source>
</evidence>
<dbReference type="EMBL" id="BAAAEN010000019">
    <property type="protein sequence ID" value="GAA0520628.1"/>
    <property type="molecule type" value="Genomic_DNA"/>
</dbReference>
<dbReference type="SUPFAM" id="SSF54913">
    <property type="entry name" value="GlnB-like"/>
    <property type="match status" value="1"/>
</dbReference>
<dbReference type="SMART" id="SM00938">
    <property type="entry name" value="P-II"/>
    <property type="match status" value="1"/>
</dbReference>
<organism evidence="1 2">
    <name type="scientific">Pigmentiphaga daeguensis</name>
    <dbReference type="NCBI Taxonomy" id="414049"/>
    <lineage>
        <taxon>Bacteria</taxon>
        <taxon>Pseudomonadati</taxon>
        <taxon>Pseudomonadota</taxon>
        <taxon>Betaproteobacteria</taxon>
        <taxon>Burkholderiales</taxon>
        <taxon>Alcaligenaceae</taxon>
        <taxon>Pigmentiphaga</taxon>
    </lineage>
</organism>
<sequence>MKEIKAIIRPVRLDDVREALMRTPGFPGMTVSHVEGCSAPGRHQPQNLKEELLDFSPKVRIEMVAADDHADVLYQALKQAATTGHVGDGLVWMSEVARCDYLWQPGQRGG</sequence>
<keyword evidence="2" id="KW-1185">Reference proteome</keyword>
<dbReference type="InterPro" id="IPR002187">
    <property type="entry name" value="N-reg_PII"/>
</dbReference>
<dbReference type="PRINTS" id="PR00340">
    <property type="entry name" value="PIIGLNB"/>
</dbReference>
<evidence type="ECO:0000313" key="2">
    <source>
        <dbReference type="Proteomes" id="UP001501706"/>
    </source>
</evidence>
<dbReference type="InterPro" id="IPR011322">
    <property type="entry name" value="N-reg_PII-like_a/b"/>
</dbReference>